<dbReference type="InterPro" id="IPR037171">
    <property type="entry name" value="NagB/RpiA_transferase-like"/>
</dbReference>
<dbReference type="GO" id="GO:0005737">
    <property type="term" value="C:cytoplasm"/>
    <property type="evidence" value="ECO:0007669"/>
    <property type="project" value="TreeGrafter"/>
</dbReference>
<dbReference type="GO" id="GO:0004342">
    <property type="term" value="F:glucosamine-6-phosphate deaminase activity"/>
    <property type="evidence" value="ECO:0007669"/>
    <property type="project" value="UniProtKB-EC"/>
</dbReference>
<dbReference type="EC" id="3.5.99.6" evidence="1"/>
<dbReference type="EMBL" id="CAJB01000005">
    <property type="protein sequence ID" value="CCH76049.1"/>
    <property type="molecule type" value="Genomic_DNA"/>
</dbReference>
<dbReference type="OrthoDB" id="9791139at2"/>
<proteinExistence type="predicted"/>
<protein>
    <submittedName>
        <fullName evidence="1">Putative Glucosamine-6-phosphate deaminase</fullName>
        <ecNumber evidence="1">3.5.99.6</ecNumber>
    </submittedName>
</protein>
<keyword evidence="2" id="KW-1185">Reference proteome</keyword>
<accession>A0A077LVN1</accession>
<dbReference type="Gene3D" id="3.40.50.1360">
    <property type="match status" value="1"/>
</dbReference>
<dbReference type="GO" id="GO:0006043">
    <property type="term" value="P:glucosamine catabolic process"/>
    <property type="evidence" value="ECO:0007669"/>
    <property type="project" value="TreeGrafter"/>
</dbReference>
<sequence length="265" mass="27961">MRVTPAVVADAGAVGAAAADIVLARLATHPADRRFLLGCPGGRSPLTTYAALGREAGERGLDLSRLVVVMMDEYVVRTPSGDLVAEDPGAAHSCRRFGRVEIVDRLNAGLDPARRVPSESLWVPDPGDPDAYDGRIAEAGGVDVFLLASGATDGHIGFNPPGSGAFSRCRIVDLPDSTRRDNLVTFPSFGGRLDAVPQHGVTVGIGTIRELSHEVVMVLHGSDKREAARRLTRATAYDPDWPATILADCRTPHLILDEAAADATA</sequence>
<dbReference type="RefSeq" id="WP_048552687.1">
    <property type="nucleotide sequence ID" value="NZ_HF570958.1"/>
</dbReference>
<dbReference type="GO" id="GO:0019262">
    <property type="term" value="P:N-acetylneuraminate catabolic process"/>
    <property type="evidence" value="ECO:0007669"/>
    <property type="project" value="TreeGrafter"/>
</dbReference>
<keyword evidence="1" id="KW-0378">Hydrolase</keyword>
<dbReference type="GO" id="GO:0006046">
    <property type="term" value="P:N-acetylglucosamine catabolic process"/>
    <property type="evidence" value="ECO:0007669"/>
    <property type="project" value="TreeGrafter"/>
</dbReference>
<evidence type="ECO:0000313" key="1">
    <source>
        <dbReference type="EMBL" id="CCH76049.1"/>
    </source>
</evidence>
<dbReference type="PANTHER" id="PTHR11280:SF5">
    <property type="entry name" value="GLUCOSAMINE-6-PHOSPHATE ISOMERASE"/>
    <property type="match status" value="1"/>
</dbReference>
<dbReference type="SUPFAM" id="SSF100950">
    <property type="entry name" value="NagB/RpiA/CoA transferase-like"/>
    <property type="match status" value="1"/>
</dbReference>
<dbReference type="InterPro" id="IPR004547">
    <property type="entry name" value="Glucosamine6P_isomerase"/>
</dbReference>
<dbReference type="Proteomes" id="UP000035721">
    <property type="component" value="Unassembled WGS sequence"/>
</dbReference>
<gene>
    <name evidence="1" type="ORF">BN12_1020014</name>
</gene>
<organism evidence="1 2">
    <name type="scientific">Nostocoides japonicum T1-X7</name>
    <dbReference type="NCBI Taxonomy" id="1194083"/>
    <lineage>
        <taxon>Bacteria</taxon>
        <taxon>Bacillati</taxon>
        <taxon>Actinomycetota</taxon>
        <taxon>Actinomycetes</taxon>
        <taxon>Micrococcales</taxon>
        <taxon>Intrasporangiaceae</taxon>
        <taxon>Nostocoides</taxon>
    </lineage>
</organism>
<evidence type="ECO:0000313" key="2">
    <source>
        <dbReference type="Proteomes" id="UP000035721"/>
    </source>
</evidence>
<dbReference type="GO" id="GO:0042802">
    <property type="term" value="F:identical protein binding"/>
    <property type="evidence" value="ECO:0007669"/>
    <property type="project" value="TreeGrafter"/>
</dbReference>
<name>A0A077LVN1_9MICO</name>
<reference evidence="1 2" key="1">
    <citation type="journal article" date="2013" name="ISME J.">
        <title>A metabolic model for members of the genus Tetrasphaera involved in enhanced biological phosphorus removal.</title>
        <authorList>
            <person name="Kristiansen R."/>
            <person name="Nguyen H.T.T."/>
            <person name="Saunders A.M."/>
            <person name="Nielsen J.L."/>
            <person name="Wimmer R."/>
            <person name="Le V.Q."/>
            <person name="McIlroy S.J."/>
            <person name="Petrovski S."/>
            <person name="Seviour R.J."/>
            <person name="Calteau A."/>
            <person name="Nielsen K.L."/>
            <person name="Nielsen P.H."/>
        </authorList>
    </citation>
    <scope>NUCLEOTIDE SEQUENCE [LARGE SCALE GENOMIC DNA]</scope>
    <source>
        <strain evidence="1 2">T1-X7</strain>
    </source>
</reference>
<dbReference type="STRING" id="1194083.BN12_1020014"/>
<dbReference type="AlphaFoldDB" id="A0A077LVN1"/>
<comment type="caution">
    <text evidence="1">The sequence shown here is derived from an EMBL/GenBank/DDBJ whole genome shotgun (WGS) entry which is preliminary data.</text>
</comment>
<dbReference type="PANTHER" id="PTHR11280">
    <property type="entry name" value="GLUCOSAMINE-6-PHOSPHATE ISOMERASE"/>
    <property type="match status" value="1"/>
</dbReference>